<dbReference type="Gene3D" id="3.40.1190.20">
    <property type="match status" value="1"/>
</dbReference>
<dbReference type="EMBL" id="KQ087179">
    <property type="protein sequence ID" value="KLT45807.1"/>
    <property type="molecule type" value="Genomic_DNA"/>
</dbReference>
<evidence type="ECO:0000259" key="1">
    <source>
        <dbReference type="Pfam" id="PF00294"/>
    </source>
</evidence>
<dbReference type="InterPro" id="IPR029056">
    <property type="entry name" value="Ribokinase-like"/>
</dbReference>
<protein>
    <submittedName>
        <fullName evidence="2">Ribokinase-like protein</fullName>
    </submittedName>
</protein>
<dbReference type="OrthoDB" id="497927at2759"/>
<dbReference type="InterPro" id="IPR011611">
    <property type="entry name" value="PfkB_dom"/>
</dbReference>
<sequence length="305" mass="32951">IGGGAMYALIGARVWLAPQSLRTVIDRSPEFPGDDEFDDLPLKLEKQLHSYGPEMWVFNRVPGARVPTARIRYDDAVRSYAHIVKPAVRSGRELASGPLAGAEWLHVPPPYSSTALLGLISELSLTSWHPRIVFEPAPTSCHPGELTAFEKAAALVDVLSPNHEELLSLYARPIPDDRQEIIEAVEKVMRHLLALGVGSRGKGILAIRCSSLGACIGTAEGGICWIPSFFQGEQHRVQDVTGAGNAFIGGYIAGLYLTGDPYEAALHGTVSASFVIEQLGPPILHFTPEGERWNGDSAESRLATL</sequence>
<dbReference type="PANTHER" id="PTHR47098">
    <property type="entry name" value="PROTEIN MAK32"/>
    <property type="match status" value="1"/>
</dbReference>
<organism evidence="2 3">
    <name type="scientific">Cutaneotrichosporon oleaginosum</name>
    <dbReference type="NCBI Taxonomy" id="879819"/>
    <lineage>
        <taxon>Eukaryota</taxon>
        <taxon>Fungi</taxon>
        <taxon>Dikarya</taxon>
        <taxon>Basidiomycota</taxon>
        <taxon>Agaricomycotina</taxon>
        <taxon>Tremellomycetes</taxon>
        <taxon>Trichosporonales</taxon>
        <taxon>Trichosporonaceae</taxon>
        <taxon>Cutaneotrichosporon</taxon>
    </lineage>
</organism>
<feature type="non-terminal residue" evidence="2">
    <location>
        <position position="1"/>
    </location>
</feature>
<dbReference type="PANTHER" id="PTHR47098:SF2">
    <property type="entry name" value="PROTEIN MAK32"/>
    <property type="match status" value="1"/>
</dbReference>
<dbReference type="Pfam" id="PF00294">
    <property type="entry name" value="PfkB"/>
    <property type="match status" value="1"/>
</dbReference>
<feature type="domain" description="Carbohydrate kinase PfkB" evidence="1">
    <location>
        <begin position="146"/>
        <end position="280"/>
    </location>
</feature>
<dbReference type="GO" id="GO:0016301">
    <property type="term" value="F:kinase activity"/>
    <property type="evidence" value="ECO:0007669"/>
    <property type="project" value="UniProtKB-KW"/>
</dbReference>
<keyword evidence="3" id="KW-1185">Reference proteome</keyword>
<dbReference type="GeneID" id="28980690"/>
<dbReference type="Proteomes" id="UP000053611">
    <property type="component" value="Unassembled WGS sequence"/>
</dbReference>
<gene>
    <name evidence="2" type="ORF">CC85DRAFT_235552</name>
</gene>
<keyword evidence="2" id="KW-0808">Transferase</keyword>
<keyword evidence="2" id="KW-0418">Kinase</keyword>
<name>A0A0J0XXL7_9TREE</name>
<proteinExistence type="predicted"/>
<accession>A0A0J0XXL7</accession>
<evidence type="ECO:0000313" key="3">
    <source>
        <dbReference type="Proteomes" id="UP000053611"/>
    </source>
</evidence>
<evidence type="ECO:0000313" key="2">
    <source>
        <dbReference type="EMBL" id="KLT45807.1"/>
    </source>
</evidence>
<dbReference type="STRING" id="879819.A0A0J0XXL7"/>
<reference evidence="2 3" key="1">
    <citation type="submission" date="2015-03" db="EMBL/GenBank/DDBJ databases">
        <title>Genomics and transcriptomics of the oil-accumulating basidiomycete yeast T. oleaginosus allow insights into substrate utilization and the diverse evolutionary trajectories of mating systems in fungi.</title>
        <authorList>
            <consortium name="DOE Joint Genome Institute"/>
            <person name="Kourist R."/>
            <person name="Kracht O."/>
            <person name="Bracharz F."/>
            <person name="Lipzen A."/>
            <person name="Nolan M."/>
            <person name="Ohm R."/>
            <person name="Grigoriev I."/>
            <person name="Sun S."/>
            <person name="Heitman J."/>
            <person name="Bruck T."/>
            <person name="Nowrousian M."/>
        </authorList>
    </citation>
    <scope>NUCLEOTIDE SEQUENCE [LARGE SCALE GENOMIC DNA]</scope>
    <source>
        <strain evidence="2 3">IBC0246</strain>
    </source>
</reference>
<dbReference type="SUPFAM" id="SSF53613">
    <property type="entry name" value="Ribokinase-like"/>
    <property type="match status" value="1"/>
</dbReference>
<dbReference type="AlphaFoldDB" id="A0A0J0XXL7"/>
<feature type="non-terminal residue" evidence="2">
    <location>
        <position position="305"/>
    </location>
</feature>